<dbReference type="Proteomes" id="UP000316426">
    <property type="component" value="Chromosome"/>
</dbReference>
<dbReference type="AlphaFoldDB" id="A0A518KCQ0"/>
<reference evidence="1 2" key="1">
    <citation type="submission" date="2019-02" db="EMBL/GenBank/DDBJ databases">
        <title>Deep-cultivation of Planctomycetes and their phenomic and genomic characterization uncovers novel biology.</title>
        <authorList>
            <person name="Wiegand S."/>
            <person name="Jogler M."/>
            <person name="Boedeker C."/>
            <person name="Pinto D."/>
            <person name="Vollmers J."/>
            <person name="Rivas-Marin E."/>
            <person name="Kohn T."/>
            <person name="Peeters S.H."/>
            <person name="Heuer A."/>
            <person name="Rast P."/>
            <person name="Oberbeckmann S."/>
            <person name="Bunk B."/>
            <person name="Jeske O."/>
            <person name="Meyerdierks A."/>
            <person name="Storesund J.E."/>
            <person name="Kallscheuer N."/>
            <person name="Luecker S."/>
            <person name="Lage O.M."/>
            <person name="Pohl T."/>
            <person name="Merkel B.J."/>
            <person name="Hornburger P."/>
            <person name="Mueller R.-W."/>
            <person name="Bruemmer F."/>
            <person name="Labrenz M."/>
            <person name="Spormann A.M."/>
            <person name="Op den Camp H."/>
            <person name="Overmann J."/>
            <person name="Amann R."/>
            <person name="Jetten M.S.M."/>
            <person name="Mascher T."/>
            <person name="Medema M.H."/>
            <person name="Devos D.P."/>
            <person name="Kaster A.-K."/>
            <person name="Ovreas L."/>
            <person name="Rohde M."/>
            <person name="Galperin M.Y."/>
            <person name="Jogler C."/>
        </authorList>
    </citation>
    <scope>NUCLEOTIDE SEQUENCE [LARGE SCALE GENOMIC DNA]</scope>
    <source>
        <strain evidence="1 2">Spa11</strain>
    </source>
</reference>
<dbReference type="KEGG" id="bmei:Spa11_38020"/>
<protein>
    <submittedName>
        <fullName evidence="1">Uncharacterized protein</fullName>
    </submittedName>
</protein>
<sequence>MSCNGTLYRRSYGKTCKRARNLSWYSYCG</sequence>
<proteinExistence type="predicted"/>
<name>A0A518KCQ0_9BACT</name>
<evidence type="ECO:0000313" key="1">
    <source>
        <dbReference type="EMBL" id="QDV75583.1"/>
    </source>
</evidence>
<gene>
    <name evidence="1" type="ORF">Spa11_38020</name>
</gene>
<dbReference type="EMBL" id="CP036349">
    <property type="protein sequence ID" value="QDV75583.1"/>
    <property type="molecule type" value="Genomic_DNA"/>
</dbReference>
<accession>A0A518KCQ0</accession>
<evidence type="ECO:0000313" key="2">
    <source>
        <dbReference type="Proteomes" id="UP000316426"/>
    </source>
</evidence>
<keyword evidence="2" id="KW-1185">Reference proteome</keyword>
<organism evidence="1 2">
    <name type="scientific">Botrimarina mediterranea</name>
    <dbReference type="NCBI Taxonomy" id="2528022"/>
    <lineage>
        <taxon>Bacteria</taxon>
        <taxon>Pseudomonadati</taxon>
        <taxon>Planctomycetota</taxon>
        <taxon>Planctomycetia</taxon>
        <taxon>Pirellulales</taxon>
        <taxon>Lacipirellulaceae</taxon>
        <taxon>Botrimarina</taxon>
    </lineage>
</organism>